<evidence type="ECO:0000313" key="1">
    <source>
        <dbReference type="EMBL" id="CAB4221009.1"/>
    </source>
</evidence>
<sequence length="155" mass="17686">MKKQTIYLVAYYYIRPKSKSVRTQDKGWMKEQNAVQYDEQVAVVRNLKTSDKTTAKIILDLGNKIVVRNAWEPDSNFDTMFAYFMSGYPKYTKDIMDQLDPEYMTRFLSKPSDVTHVVDIGADEILVETPAIENAEISAVISGSISTNEHYEPAA</sequence>
<proteinExistence type="predicted"/>
<reference evidence="1" key="1">
    <citation type="submission" date="2020-05" db="EMBL/GenBank/DDBJ databases">
        <authorList>
            <person name="Chiriac C."/>
            <person name="Salcher M."/>
            <person name="Ghai R."/>
            <person name="Kavagutti S V."/>
        </authorList>
    </citation>
    <scope>NUCLEOTIDE SEQUENCE</scope>
</reference>
<protein>
    <submittedName>
        <fullName evidence="1">Uncharacterized protein</fullName>
    </submittedName>
</protein>
<organism evidence="1">
    <name type="scientific">uncultured Caudovirales phage</name>
    <dbReference type="NCBI Taxonomy" id="2100421"/>
    <lineage>
        <taxon>Viruses</taxon>
        <taxon>Duplodnaviria</taxon>
        <taxon>Heunggongvirae</taxon>
        <taxon>Uroviricota</taxon>
        <taxon>Caudoviricetes</taxon>
        <taxon>Peduoviridae</taxon>
        <taxon>Maltschvirus</taxon>
        <taxon>Maltschvirus maltsch</taxon>
    </lineage>
</organism>
<dbReference type="EMBL" id="LR797503">
    <property type="protein sequence ID" value="CAB4221009.1"/>
    <property type="molecule type" value="Genomic_DNA"/>
</dbReference>
<accession>A0A6J5T0I1</accession>
<name>A0A6J5T0I1_9CAUD</name>
<gene>
    <name evidence="1" type="ORF">UFOVP1636_103</name>
</gene>